<dbReference type="Pfam" id="PF00881">
    <property type="entry name" value="Nitroreductase"/>
    <property type="match status" value="1"/>
</dbReference>
<accession>A0ABS4T1D9</accession>
<feature type="region of interest" description="Disordered" evidence="1">
    <location>
        <begin position="266"/>
        <end position="290"/>
    </location>
</feature>
<organism evidence="3 4">
    <name type="scientific">Nesterenkonia lacusekhoensis</name>
    <dbReference type="NCBI Taxonomy" id="150832"/>
    <lineage>
        <taxon>Bacteria</taxon>
        <taxon>Bacillati</taxon>
        <taxon>Actinomycetota</taxon>
        <taxon>Actinomycetes</taxon>
        <taxon>Micrococcales</taxon>
        <taxon>Micrococcaceae</taxon>
        <taxon>Nesterenkonia</taxon>
    </lineage>
</organism>
<reference evidence="3 4" key="1">
    <citation type="submission" date="2021-03" db="EMBL/GenBank/DDBJ databases">
        <title>Sequencing the genomes of 1000 actinobacteria strains.</title>
        <authorList>
            <person name="Klenk H.-P."/>
        </authorList>
    </citation>
    <scope>NUCLEOTIDE SEQUENCE [LARGE SCALE GENOMIC DNA]</scope>
    <source>
        <strain evidence="3 4">DSM 12544</strain>
    </source>
</reference>
<protein>
    <submittedName>
        <fullName evidence="3">SagB-type dehydrogenase family enzyme</fullName>
    </submittedName>
</protein>
<keyword evidence="4" id="KW-1185">Reference proteome</keyword>
<dbReference type="Proteomes" id="UP001519331">
    <property type="component" value="Unassembled WGS sequence"/>
</dbReference>
<dbReference type="InterPro" id="IPR029479">
    <property type="entry name" value="Nitroreductase"/>
</dbReference>
<dbReference type="PANTHER" id="PTHR43745:SF2">
    <property type="entry name" value="NITROREDUCTASE MJ1384-RELATED"/>
    <property type="match status" value="1"/>
</dbReference>
<proteinExistence type="predicted"/>
<feature type="domain" description="Nitroreductase" evidence="2">
    <location>
        <begin position="346"/>
        <end position="512"/>
    </location>
</feature>
<dbReference type="RefSeq" id="WP_210048634.1">
    <property type="nucleotide sequence ID" value="NZ_JAGINX010000001.1"/>
</dbReference>
<dbReference type="PANTHER" id="PTHR43745">
    <property type="entry name" value="NITROREDUCTASE MJ1384-RELATED"/>
    <property type="match status" value="1"/>
</dbReference>
<dbReference type="SUPFAM" id="SSF55469">
    <property type="entry name" value="FMN-dependent nitroreductase-like"/>
    <property type="match status" value="1"/>
</dbReference>
<evidence type="ECO:0000259" key="2">
    <source>
        <dbReference type="Pfam" id="PF00881"/>
    </source>
</evidence>
<evidence type="ECO:0000256" key="1">
    <source>
        <dbReference type="SAM" id="MobiDB-lite"/>
    </source>
</evidence>
<dbReference type="InterPro" id="IPR000415">
    <property type="entry name" value="Nitroreductase-like"/>
</dbReference>
<gene>
    <name evidence="3" type="ORF">JOF45_001293</name>
</gene>
<dbReference type="Gene3D" id="3.40.109.10">
    <property type="entry name" value="NADH Oxidase"/>
    <property type="match status" value="2"/>
</dbReference>
<sequence length="536" mass="58393">MPLLDDWTKMPQGQAAQSYASLIYRRATDGMLIDDWEVDWSRQPFTHAVYPSSTTYTMPLPGPDSTLLAETVHPTPQALAEALHIALGIVAQRLSVNLNDGHTVYSQADSAKWGRTTASGGGRYCGDVYLVESGDAAAAAHSAEPHLEPKIGLPAGIYHYSILHHAWELLAPGDYTDAVADAQGHDHTAQRYLLTTINYWRSGFKYNDFAYQATAMDLGTVAGTLIEIMGSGLSSSWDMWVAETSLSDLLGLNPDEDGVYAVQAWGSSRPSQPAPTPPRQLPQRLTGPEASTRTFLTTKALQREMSSQPQRPQEFPTPSAVAELDTTDRPHDWLGSLLHRESSFGRFTGAPVPAEALRTMLQRADTVGDLFTTGPGARWEFLVYVTAVDGLTPGLYSYRGGQHQQDPLTLLVEGPQNDFLASTYFLRNYDGHRAAATVILCANVFEATQLWGVRGYRYINAIVGAMCQAMSVQAVRHGISTGTALGFDALKHAHHAGLEAERMTPLLMMMTGVDDEKCGRFSATTTTLTTILEDLA</sequence>
<evidence type="ECO:0000313" key="3">
    <source>
        <dbReference type="EMBL" id="MBP2318274.1"/>
    </source>
</evidence>
<evidence type="ECO:0000313" key="4">
    <source>
        <dbReference type="Proteomes" id="UP001519331"/>
    </source>
</evidence>
<dbReference type="EMBL" id="JAGINX010000001">
    <property type="protein sequence ID" value="MBP2318274.1"/>
    <property type="molecule type" value="Genomic_DNA"/>
</dbReference>
<name>A0ABS4T1D9_9MICC</name>
<dbReference type="InterPro" id="IPR052544">
    <property type="entry name" value="Bacteriocin_Proc_Enz"/>
</dbReference>
<comment type="caution">
    <text evidence="3">The sequence shown here is derived from an EMBL/GenBank/DDBJ whole genome shotgun (WGS) entry which is preliminary data.</text>
</comment>